<evidence type="ECO:0000256" key="3">
    <source>
        <dbReference type="ARBA" id="ARBA00022448"/>
    </source>
</evidence>
<keyword evidence="11" id="KW-1185">Reference proteome</keyword>
<protein>
    <recommendedName>
        <fullName evidence="8">Riboflavin transporter</fullName>
    </recommendedName>
</protein>
<evidence type="ECO:0000256" key="6">
    <source>
        <dbReference type="ARBA" id="ARBA00022989"/>
    </source>
</evidence>
<dbReference type="Pfam" id="PF12822">
    <property type="entry name" value="ECF_trnsprt"/>
    <property type="match status" value="1"/>
</dbReference>
<accession>A0A927CZ40</accession>
<gene>
    <name evidence="10" type="ORF">IEO70_18690</name>
</gene>
<keyword evidence="4 8" id="KW-1003">Cell membrane</keyword>
<dbReference type="Gene3D" id="1.10.1760.20">
    <property type="match status" value="1"/>
</dbReference>
<evidence type="ECO:0000256" key="4">
    <source>
        <dbReference type="ARBA" id="ARBA00022475"/>
    </source>
</evidence>
<feature type="transmembrane region" description="Helical" evidence="9">
    <location>
        <begin position="7"/>
        <end position="26"/>
    </location>
</feature>
<evidence type="ECO:0000256" key="9">
    <source>
        <dbReference type="SAM" id="Phobius"/>
    </source>
</evidence>
<keyword evidence="6 9" id="KW-1133">Transmembrane helix</keyword>
<evidence type="ECO:0000256" key="1">
    <source>
        <dbReference type="ARBA" id="ARBA00004651"/>
    </source>
</evidence>
<evidence type="ECO:0000313" key="10">
    <source>
        <dbReference type="EMBL" id="MBD3110356.1"/>
    </source>
</evidence>
<dbReference type="GO" id="GO:0005886">
    <property type="term" value="C:plasma membrane"/>
    <property type="evidence" value="ECO:0007669"/>
    <property type="project" value="UniProtKB-SubCell"/>
</dbReference>
<comment type="similarity">
    <text evidence="2 8">Belongs to the prokaryotic riboflavin transporter (P-RFT) (TC 2.A.87) family.</text>
</comment>
<comment type="subcellular location">
    <subcellularLocation>
        <location evidence="1">Cell membrane</location>
        <topology evidence="1">Multi-pass membrane protein</topology>
    </subcellularLocation>
</comment>
<dbReference type="AlphaFoldDB" id="A0A927CZ40"/>
<dbReference type="InterPro" id="IPR024529">
    <property type="entry name" value="ECF_trnsprt_substrate-spec"/>
</dbReference>
<comment type="function">
    <text evidence="8">Probably a riboflavin-binding protein that interacts with the energy-coupling factor (ECF) ABC-transporter complex.</text>
</comment>
<feature type="transmembrane region" description="Helical" evidence="9">
    <location>
        <begin position="46"/>
        <end position="64"/>
    </location>
</feature>
<dbReference type="PIRSF" id="PIRSF037778">
    <property type="entry name" value="UCP037778_transp_RibU"/>
    <property type="match status" value="1"/>
</dbReference>
<evidence type="ECO:0000256" key="2">
    <source>
        <dbReference type="ARBA" id="ARBA00005540"/>
    </source>
</evidence>
<dbReference type="EMBL" id="JACXSI010000069">
    <property type="protein sequence ID" value="MBD3110356.1"/>
    <property type="molecule type" value="Genomic_DNA"/>
</dbReference>
<dbReference type="GO" id="GO:0032217">
    <property type="term" value="F:riboflavin transmembrane transporter activity"/>
    <property type="evidence" value="ECO:0007669"/>
    <property type="project" value="UniProtKB-UniRule"/>
</dbReference>
<dbReference type="InterPro" id="IPR025720">
    <property type="entry name" value="RibU"/>
</dbReference>
<dbReference type="Proteomes" id="UP000602076">
    <property type="component" value="Unassembled WGS sequence"/>
</dbReference>
<evidence type="ECO:0000256" key="5">
    <source>
        <dbReference type="ARBA" id="ARBA00022692"/>
    </source>
</evidence>
<proteinExistence type="inferred from homology"/>
<keyword evidence="3 8" id="KW-0813">Transport</keyword>
<keyword evidence="7 8" id="KW-0472">Membrane</keyword>
<evidence type="ECO:0000256" key="7">
    <source>
        <dbReference type="ARBA" id="ARBA00023136"/>
    </source>
</evidence>
<feature type="transmembrane region" description="Helical" evidence="9">
    <location>
        <begin position="153"/>
        <end position="178"/>
    </location>
</feature>
<dbReference type="PANTHER" id="PTHR38438:SF1">
    <property type="entry name" value="RIBOFLAVIN TRANSPORTER RIBU"/>
    <property type="match status" value="1"/>
</dbReference>
<reference evidence="10" key="1">
    <citation type="submission" date="2020-09" db="EMBL/GenBank/DDBJ databases">
        <title>Bacillus faecalis sp. nov., a moderately halophilic bacterium isolated from cow faeces.</title>
        <authorList>
            <person name="Jiang L."/>
            <person name="Lee J."/>
        </authorList>
    </citation>
    <scope>NUCLEOTIDE SEQUENCE</scope>
    <source>
        <strain evidence="10">AGMB 02131</strain>
    </source>
</reference>
<comment type="caution">
    <text evidence="10">The sequence shown here is derived from an EMBL/GenBank/DDBJ whole genome shotgun (WGS) entry which is preliminary data.</text>
</comment>
<sequence length="193" mass="21107">MVKDQKLRRFVAIGMFSSISYILMLLNFPLPGFPAWLNIDFSEVPALVATIIYGPVSGIVVVLIKNILDWFMTGSETGIPIGHIANLVAAISYILPTYLIYKKISSKKGLIVGLIASTITMAVVMSFMNYYFILPAYSVLANWGAMSAAETRAIVTSAILPFNLIKGVVVTAVFLLLFSKLQVWINKVAPAKV</sequence>
<name>A0A927CZ40_9BACI</name>
<dbReference type="RefSeq" id="WP_190999892.1">
    <property type="nucleotide sequence ID" value="NZ_JACXSI010000069.1"/>
</dbReference>
<evidence type="ECO:0000313" key="11">
    <source>
        <dbReference type="Proteomes" id="UP000602076"/>
    </source>
</evidence>
<feature type="transmembrane region" description="Helical" evidence="9">
    <location>
        <begin position="110"/>
        <end position="133"/>
    </location>
</feature>
<keyword evidence="5 9" id="KW-0812">Transmembrane</keyword>
<evidence type="ECO:0000256" key="8">
    <source>
        <dbReference type="PIRNR" id="PIRNR037778"/>
    </source>
</evidence>
<dbReference type="PANTHER" id="PTHR38438">
    <property type="entry name" value="RIBOFLAVIN TRANSPORTER RIBU"/>
    <property type="match status" value="1"/>
</dbReference>
<organism evidence="10 11">
    <name type="scientific">Peribacillus faecalis</name>
    <dbReference type="NCBI Taxonomy" id="2772559"/>
    <lineage>
        <taxon>Bacteria</taxon>
        <taxon>Bacillati</taxon>
        <taxon>Bacillota</taxon>
        <taxon>Bacilli</taxon>
        <taxon>Bacillales</taxon>
        <taxon>Bacillaceae</taxon>
        <taxon>Peribacillus</taxon>
    </lineage>
</organism>